<dbReference type="OrthoDB" id="1305189at2759"/>
<accession>A0A9P1ENN3</accession>
<dbReference type="InterPro" id="IPR000477">
    <property type="entry name" value="RT_dom"/>
</dbReference>
<feature type="domain" description="Reverse transcriptase" evidence="2">
    <location>
        <begin position="439"/>
        <end position="684"/>
    </location>
</feature>
<dbReference type="Pfam" id="PF00078">
    <property type="entry name" value="RVT_1"/>
    <property type="match status" value="1"/>
</dbReference>
<dbReference type="CDD" id="cd01650">
    <property type="entry name" value="RT_nLTR_like"/>
    <property type="match status" value="1"/>
</dbReference>
<dbReference type="SUPFAM" id="SSF56219">
    <property type="entry name" value="DNase I-like"/>
    <property type="match status" value="1"/>
</dbReference>
<reference evidence="3" key="1">
    <citation type="submission" date="2022-07" db="EMBL/GenBank/DDBJ databases">
        <authorList>
            <person name="Macas J."/>
            <person name="Novak P."/>
            <person name="Neumann P."/>
        </authorList>
    </citation>
    <scope>NUCLEOTIDE SEQUENCE</scope>
</reference>
<gene>
    <name evidence="3" type="ORF">CEURO_LOCUS21332</name>
</gene>
<dbReference type="InterPro" id="IPR036691">
    <property type="entry name" value="Endo/exonu/phosph_ase_sf"/>
</dbReference>
<dbReference type="InterPro" id="IPR043502">
    <property type="entry name" value="DNA/RNA_pol_sf"/>
</dbReference>
<evidence type="ECO:0000256" key="1">
    <source>
        <dbReference type="SAM" id="Coils"/>
    </source>
</evidence>
<dbReference type="PANTHER" id="PTHR19446">
    <property type="entry name" value="REVERSE TRANSCRIPTASES"/>
    <property type="match status" value="1"/>
</dbReference>
<dbReference type="PROSITE" id="PS50878">
    <property type="entry name" value="RT_POL"/>
    <property type="match status" value="1"/>
</dbReference>
<name>A0A9P1ENN3_CUSEU</name>
<protein>
    <recommendedName>
        <fullName evidence="2">Reverse transcriptase domain-containing protein</fullName>
    </recommendedName>
</protein>
<comment type="caution">
    <text evidence="3">The sequence shown here is derived from an EMBL/GenBank/DDBJ whole genome shotgun (WGS) entry which is preliminary data.</text>
</comment>
<dbReference type="AlphaFoldDB" id="A0A9P1ENN3"/>
<dbReference type="Gene3D" id="3.30.70.270">
    <property type="match status" value="1"/>
</dbReference>
<organism evidence="3 4">
    <name type="scientific">Cuscuta europaea</name>
    <name type="common">European dodder</name>
    <dbReference type="NCBI Taxonomy" id="41803"/>
    <lineage>
        <taxon>Eukaryota</taxon>
        <taxon>Viridiplantae</taxon>
        <taxon>Streptophyta</taxon>
        <taxon>Embryophyta</taxon>
        <taxon>Tracheophyta</taxon>
        <taxon>Spermatophyta</taxon>
        <taxon>Magnoliopsida</taxon>
        <taxon>eudicotyledons</taxon>
        <taxon>Gunneridae</taxon>
        <taxon>Pentapetalae</taxon>
        <taxon>asterids</taxon>
        <taxon>lamiids</taxon>
        <taxon>Solanales</taxon>
        <taxon>Convolvulaceae</taxon>
        <taxon>Cuscuteae</taxon>
        <taxon>Cuscuta</taxon>
        <taxon>Cuscuta subgen. Cuscuta</taxon>
    </lineage>
</organism>
<proteinExistence type="predicted"/>
<dbReference type="SUPFAM" id="SSF56672">
    <property type="entry name" value="DNA/RNA polymerases"/>
    <property type="match status" value="1"/>
</dbReference>
<evidence type="ECO:0000313" key="4">
    <source>
        <dbReference type="Proteomes" id="UP001152484"/>
    </source>
</evidence>
<evidence type="ECO:0000259" key="2">
    <source>
        <dbReference type="PROSITE" id="PS50878"/>
    </source>
</evidence>
<dbReference type="Proteomes" id="UP001152484">
    <property type="component" value="Unassembled WGS sequence"/>
</dbReference>
<dbReference type="InterPro" id="IPR043128">
    <property type="entry name" value="Rev_trsase/Diguanyl_cyclase"/>
</dbReference>
<sequence>MVAHDYVDGVVEVFRKNDRIMSIKLIIRDEIVYVVSAYAPQVGLDASITQQFWEDLEEVVRRVPRGEKLVIGGDLNGHVGPSRDGFESVHGGHGFGIRNEAGKNIVDFASTYELAVMNTWFKKRDSHLVTYRSGANSTQIDYFLVRTTWRTSYTDCKVIPGESAVTQHRMLVLDFRGKKSGRVKVQGEPKIKWWRLEGNLQQSFAHKMLEEDVWSIDNDAHVDYVWLSMETTINKVAKEILGESKGCLPLKKDTSWWNDEVKQAIRAKRECYKKLGKSWSDENIEEYEEARRRAKKAVKEAKGKVNKELYVKLDSKEGEKDIYRLARFHDRRTQDIRKVKCVKDVDQRVLMDVEEIKERWRSYFDTLFNGNKVQGIDDLTIPECMVNRDFVRRIQTTEVKEAMRKMGRKKAVGPDGIPIEAWRSLGEKGIEWLTRFFNMIWRNNKMPVSWRKSTLIPLFKNKGDVQECANYRGIKLMSHTMKLWERVVEQRLRKSVKISENQFGFMHGRSTTEAIHLLRQVVEKYRDTKKDLHLVFIDLEKAYDRVPREVLWWALTKKGISRKYISIIMDMYDACTTSVRTSVGRTAEFPITIGVHQGSALSPFLFALVMDELTKSIQEDIPWCMMFADDIVLIDETQSGVKAKLEAWRQTLESKGFKLSQSKTEYMECKFGGGRSSSYSGITLDGKEIPVCDMFRYLGSIIRRMVN</sequence>
<evidence type="ECO:0000313" key="3">
    <source>
        <dbReference type="EMBL" id="CAH9116839.1"/>
    </source>
</evidence>
<dbReference type="Gene3D" id="3.60.10.10">
    <property type="entry name" value="Endonuclease/exonuclease/phosphatase"/>
    <property type="match status" value="1"/>
</dbReference>
<dbReference type="EMBL" id="CAMAPE010000070">
    <property type="protein sequence ID" value="CAH9116839.1"/>
    <property type="molecule type" value="Genomic_DNA"/>
</dbReference>
<keyword evidence="4" id="KW-1185">Reference proteome</keyword>
<keyword evidence="1" id="KW-0175">Coiled coil</keyword>
<feature type="coiled-coil region" evidence="1">
    <location>
        <begin position="280"/>
        <end position="307"/>
    </location>
</feature>